<evidence type="ECO:0000259" key="1">
    <source>
        <dbReference type="PROSITE" id="PS50206"/>
    </source>
</evidence>
<dbReference type="Gene3D" id="3.40.250.10">
    <property type="entry name" value="Rhodanese-like domain"/>
    <property type="match status" value="1"/>
</dbReference>
<evidence type="ECO:0000313" key="3">
    <source>
        <dbReference type="Proteomes" id="UP001500191"/>
    </source>
</evidence>
<dbReference type="SUPFAM" id="SSF52821">
    <property type="entry name" value="Rhodanese/Cell cycle control phosphatase"/>
    <property type="match status" value="1"/>
</dbReference>
<comment type="caution">
    <text evidence="2">The sequence shown here is derived from an EMBL/GenBank/DDBJ whole genome shotgun (WGS) entry which is preliminary data.</text>
</comment>
<proteinExistence type="predicted"/>
<dbReference type="RefSeq" id="WP_343758170.1">
    <property type="nucleotide sequence ID" value="NZ_BAAADB010000015.1"/>
</dbReference>
<feature type="domain" description="Rhodanese" evidence="1">
    <location>
        <begin position="59"/>
        <end position="103"/>
    </location>
</feature>
<organism evidence="2 3">
    <name type="scientific">Deinococcus depolymerans</name>
    <dbReference type="NCBI Taxonomy" id="392408"/>
    <lineage>
        <taxon>Bacteria</taxon>
        <taxon>Thermotogati</taxon>
        <taxon>Deinococcota</taxon>
        <taxon>Deinococci</taxon>
        <taxon>Deinococcales</taxon>
        <taxon>Deinococcaceae</taxon>
        <taxon>Deinococcus</taxon>
    </lineage>
</organism>
<dbReference type="EMBL" id="BAAADB010000015">
    <property type="protein sequence ID" value="GAA0511442.1"/>
    <property type="molecule type" value="Genomic_DNA"/>
</dbReference>
<dbReference type="PROSITE" id="PS50206">
    <property type="entry name" value="RHODANESE_3"/>
    <property type="match status" value="1"/>
</dbReference>
<dbReference type="InterPro" id="IPR036873">
    <property type="entry name" value="Rhodanese-like_dom_sf"/>
</dbReference>
<sequence>MTPPAPPPSSLPDGVTLIDLRPEALRSPSLADLTGRPVRVLSLDDIENGTHGLTRDLGPLLVLCERGVRSTLAARYLNTDGLDARAYPGGVPALLRALPPSGS</sequence>
<name>A0ABN1C477_9DEIO</name>
<keyword evidence="3" id="KW-1185">Reference proteome</keyword>
<gene>
    <name evidence="2" type="ORF">GCM10008937_19090</name>
</gene>
<reference evidence="2 3" key="1">
    <citation type="journal article" date="2019" name="Int. J. Syst. Evol. Microbiol.">
        <title>The Global Catalogue of Microorganisms (GCM) 10K type strain sequencing project: providing services to taxonomists for standard genome sequencing and annotation.</title>
        <authorList>
            <consortium name="The Broad Institute Genomics Platform"/>
            <consortium name="The Broad Institute Genome Sequencing Center for Infectious Disease"/>
            <person name="Wu L."/>
            <person name="Ma J."/>
        </authorList>
    </citation>
    <scope>NUCLEOTIDE SEQUENCE [LARGE SCALE GENOMIC DNA]</scope>
    <source>
        <strain evidence="2 3">JCM 14368</strain>
    </source>
</reference>
<accession>A0ABN1C477</accession>
<dbReference type="Proteomes" id="UP001500191">
    <property type="component" value="Unassembled WGS sequence"/>
</dbReference>
<protein>
    <submittedName>
        <fullName evidence="2">Rhodanese-like domain-containing protein</fullName>
    </submittedName>
</protein>
<dbReference type="InterPro" id="IPR001763">
    <property type="entry name" value="Rhodanese-like_dom"/>
</dbReference>
<evidence type="ECO:0000313" key="2">
    <source>
        <dbReference type="EMBL" id="GAA0511442.1"/>
    </source>
</evidence>